<evidence type="ECO:0000256" key="5">
    <source>
        <dbReference type="ARBA" id="ARBA00022670"/>
    </source>
</evidence>
<name>A0ABP9S6Z3_9GAMM</name>
<dbReference type="PRINTS" id="PR00599">
    <property type="entry name" value="MAPEPTIDASE"/>
</dbReference>
<protein>
    <recommendedName>
        <fullName evidence="4">Xaa-Pro aminopeptidase</fullName>
        <ecNumber evidence="4">3.4.11.9</ecNumber>
    </recommendedName>
</protein>
<evidence type="ECO:0000259" key="10">
    <source>
        <dbReference type="SMART" id="SM01011"/>
    </source>
</evidence>
<evidence type="ECO:0000256" key="9">
    <source>
        <dbReference type="ARBA" id="ARBA00023211"/>
    </source>
</evidence>
<evidence type="ECO:0000256" key="8">
    <source>
        <dbReference type="ARBA" id="ARBA00023049"/>
    </source>
</evidence>
<dbReference type="InterPro" id="IPR000994">
    <property type="entry name" value="Pept_M24"/>
</dbReference>
<evidence type="ECO:0000256" key="3">
    <source>
        <dbReference type="ARBA" id="ARBA00008766"/>
    </source>
</evidence>
<gene>
    <name evidence="11" type="primary">pepP</name>
    <name evidence="11" type="ORF">GCM10025772_19950</name>
</gene>
<dbReference type="Gene3D" id="3.40.350.10">
    <property type="entry name" value="Creatinase/prolidase N-terminal domain"/>
    <property type="match status" value="1"/>
</dbReference>
<dbReference type="InterPro" id="IPR036005">
    <property type="entry name" value="Creatinase/aminopeptidase-like"/>
</dbReference>
<proteinExistence type="inferred from homology"/>
<dbReference type="PROSITE" id="PS00491">
    <property type="entry name" value="PROLINE_PEPTIDASE"/>
    <property type="match status" value="1"/>
</dbReference>
<dbReference type="SUPFAM" id="SSF55920">
    <property type="entry name" value="Creatinase/aminopeptidase"/>
    <property type="match status" value="1"/>
</dbReference>
<organism evidence="11 12">
    <name type="scientific">Ferrimonas gelatinilytica</name>
    <dbReference type="NCBI Taxonomy" id="1255257"/>
    <lineage>
        <taxon>Bacteria</taxon>
        <taxon>Pseudomonadati</taxon>
        <taxon>Pseudomonadota</taxon>
        <taxon>Gammaproteobacteria</taxon>
        <taxon>Alteromonadales</taxon>
        <taxon>Ferrimonadaceae</taxon>
        <taxon>Ferrimonas</taxon>
    </lineage>
</organism>
<dbReference type="Pfam" id="PF00557">
    <property type="entry name" value="Peptidase_M24"/>
    <property type="match status" value="1"/>
</dbReference>
<keyword evidence="11" id="KW-0031">Aminopeptidase</keyword>
<feature type="domain" description="Aminopeptidase P N-terminal" evidence="10">
    <location>
        <begin position="1"/>
        <end position="132"/>
    </location>
</feature>
<comment type="catalytic activity">
    <reaction evidence="1">
        <text>Release of any N-terminal amino acid, including proline, that is linked to proline, even from a dipeptide or tripeptide.</text>
        <dbReference type="EC" id="3.4.11.9"/>
    </reaction>
</comment>
<comment type="similarity">
    <text evidence="3">Belongs to the peptidase M24B family.</text>
</comment>
<evidence type="ECO:0000256" key="1">
    <source>
        <dbReference type="ARBA" id="ARBA00001424"/>
    </source>
</evidence>
<comment type="caution">
    <text evidence="11">The sequence shown here is derived from an EMBL/GenBank/DDBJ whole genome shotgun (WGS) entry which is preliminary data.</text>
</comment>
<accession>A0ABP9S6Z3</accession>
<dbReference type="InterPro" id="IPR029149">
    <property type="entry name" value="Creatin/AminoP/Spt16_N"/>
</dbReference>
<dbReference type="GO" id="GO:0004177">
    <property type="term" value="F:aminopeptidase activity"/>
    <property type="evidence" value="ECO:0007669"/>
    <property type="project" value="UniProtKB-KW"/>
</dbReference>
<dbReference type="EMBL" id="BAABLF010000013">
    <property type="protein sequence ID" value="GAA5191954.1"/>
    <property type="molecule type" value="Genomic_DNA"/>
</dbReference>
<evidence type="ECO:0000313" key="11">
    <source>
        <dbReference type="EMBL" id="GAA5191954.1"/>
    </source>
</evidence>
<keyword evidence="12" id="KW-1185">Reference proteome</keyword>
<evidence type="ECO:0000256" key="4">
    <source>
        <dbReference type="ARBA" id="ARBA00012574"/>
    </source>
</evidence>
<dbReference type="PANTHER" id="PTHR43226">
    <property type="entry name" value="XAA-PRO AMINOPEPTIDASE 3"/>
    <property type="match status" value="1"/>
</dbReference>
<dbReference type="PANTHER" id="PTHR43226:SF4">
    <property type="entry name" value="XAA-PRO AMINOPEPTIDASE 3"/>
    <property type="match status" value="1"/>
</dbReference>
<dbReference type="Gene3D" id="3.90.230.10">
    <property type="entry name" value="Creatinase/methionine aminopeptidase superfamily"/>
    <property type="match status" value="1"/>
</dbReference>
<dbReference type="Proteomes" id="UP001501600">
    <property type="component" value="Unassembled WGS sequence"/>
</dbReference>
<comment type="cofactor">
    <cofactor evidence="2">
        <name>Mn(2+)</name>
        <dbReference type="ChEBI" id="CHEBI:29035"/>
    </cofactor>
</comment>
<evidence type="ECO:0000256" key="2">
    <source>
        <dbReference type="ARBA" id="ARBA00001936"/>
    </source>
</evidence>
<evidence type="ECO:0000256" key="7">
    <source>
        <dbReference type="ARBA" id="ARBA00022801"/>
    </source>
</evidence>
<dbReference type="SMART" id="SM01011">
    <property type="entry name" value="AMP_N"/>
    <property type="match status" value="1"/>
</dbReference>
<keyword evidence="8" id="KW-0482">Metalloprotease</keyword>
<evidence type="ECO:0000256" key="6">
    <source>
        <dbReference type="ARBA" id="ARBA00022723"/>
    </source>
</evidence>
<dbReference type="EC" id="3.4.11.9" evidence="4"/>
<dbReference type="CDD" id="cd01087">
    <property type="entry name" value="Prolidase"/>
    <property type="match status" value="1"/>
</dbReference>
<dbReference type="InterPro" id="IPR007865">
    <property type="entry name" value="Aminopep_P_N"/>
</dbReference>
<dbReference type="RefSeq" id="WP_345316913.1">
    <property type="nucleotide sequence ID" value="NZ_BAABLF010000013.1"/>
</dbReference>
<sequence>MDIYAQHRRRLMDQLPEGAVALIYAGAECTRSNDTEYRFRQDSDFFYLTGFNEPDAVLILRPGQVPETAIFVRPKDPLMETWHGRRLGAEAAPKALRVEEAYPLSALDEVLPRLVSGAQVLAYRPGQSEREDSLVSKLLQQLRNGLRQGLNAPVSMQDLRLPLHEMRLHKSDAELAIMARAGEISARAHCRAMRAARPGAFEYQLEAEIAHECAMAGAVDMAYGTIVGGGDNACILHYTENRDPLKAGDLVLIDAGCELEGYAADITRTFPVSGRFSPEQKALYELVLEAEKSAIAMLAPGVSIKDANDKVLQILVSGLVRLGILEGEVDALIAEQAYKPFFMHGLGHWLGLDVHDVGDYHHADRRRPLAPGMVLTIEPGLYIAPDADVDAKWRGIGIRIEDNVVITAEGHRVLTDGVPKEIADIEALMAGDREAA</sequence>
<keyword evidence="9" id="KW-0464">Manganese</keyword>
<keyword evidence="5" id="KW-0645">Protease</keyword>
<dbReference type="Pfam" id="PF05195">
    <property type="entry name" value="AMP_N"/>
    <property type="match status" value="1"/>
</dbReference>
<dbReference type="InterPro" id="IPR001131">
    <property type="entry name" value="Peptidase_M24B_aminopep-P_CS"/>
</dbReference>
<evidence type="ECO:0000313" key="12">
    <source>
        <dbReference type="Proteomes" id="UP001501600"/>
    </source>
</evidence>
<dbReference type="InterPro" id="IPR052433">
    <property type="entry name" value="X-Pro_dipept-like"/>
</dbReference>
<keyword evidence="6" id="KW-0479">Metal-binding</keyword>
<dbReference type="InterPro" id="IPR001714">
    <property type="entry name" value="Pept_M24_MAP"/>
</dbReference>
<keyword evidence="7" id="KW-0378">Hydrolase</keyword>
<dbReference type="NCBIfam" id="NF008131">
    <property type="entry name" value="PRK10879.1"/>
    <property type="match status" value="1"/>
</dbReference>
<reference evidence="12" key="1">
    <citation type="journal article" date="2019" name="Int. J. Syst. Evol. Microbiol.">
        <title>The Global Catalogue of Microorganisms (GCM) 10K type strain sequencing project: providing services to taxonomists for standard genome sequencing and annotation.</title>
        <authorList>
            <consortium name="The Broad Institute Genomics Platform"/>
            <consortium name="The Broad Institute Genome Sequencing Center for Infectious Disease"/>
            <person name="Wu L."/>
            <person name="Ma J."/>
        </authorList>
    </citation>
    <scope>NUCLEOTIDE SEQUENCE [LARGE SCALE GENOMIC DNA]</scope>
    <source>
        <strain evidence="12">JCM 18720</strain>
    </source>
</reference>
<dbReference type="SUPFAM" id="SSF53092">
    <property type="entry name" value="Creatinase/prolidase N-terminal domain"/>
    <property type="match status" value="1"/>
</dbReference>